<accession>A0A1I7XM85</accession>
<name>A0A1I7XM85_HETBA</name>
<proteinExistence type="predicted"/>
<sequence length="31" mass="3675">MQSLHIRAYNTALTLSSSYRTLELERNYTNQ</sequence>
<dbReference type="Proteomes" id="UP000095283">
    <property type="component" value="Unplaced"/>
</dbReference>
<evidence type="ECO:0000313" key="2">
    <source>
        <dbReference type="WBParaSite" id="Hba_18846"/>
    </source>
</evidence>
<dbReference type="WBParaSite" id="Hba_18846">
    <property type="protein sequence ID" value="Hba_18846"/>
    <property type="gene ID" value="Hba_18846"/>
</dbReference>
<protein>
    <submittedName>
        <fullName evidence="2">Uncharacterized protein</fullName>
    </submittedName>
</protein>
<keyword evidence="1" id="KW-1185">Reference proteome</keyword>
<dbReference type="AlphaFoldDB" id="A0A1I7XM85"/>
<evidence type="ECO:0000313" key="1">
    <source>
        <dbReference type="Proteomes" id="UP000095283"/>
    </source>
</evidence>
<organism evidence="1 2">
    <name type="scientific">Heterorhabditis bacteriophora</name>
    <name type="common">Entomopathogenic nematode worm</name>
    <dbReference type="NCBI Taxonomy" id="37862"/>
    <lineage>
        <taxon>Eukaryota</taxon>
        <taxon>Metazoa</taxon>
        <taxon>Ecdysozoa</taxon>
        <taxon>Nematoda</taxon>
        <taxon>Chromadorea</taxon>
        <taxon>Rhabditida</taxon>
        <taxon>Rhabditina</taxon>
        <taxon>Rhabditomorpha</taxon>
        <taxon>Strongyloidea</taxon>
        <taxon>Heterorhabditidae</taxon>
        <taxon>Heterorhabditis</taxon>
    </lineage>
</organism>
<reference evidence="2" key="1">
    <citation type="submission" date="2016-11" db="UniProtKB">
        <authorList>
            <consortium name="WormBaseParasite"/>
        </authorList>
    </citation>
    <scope>IDENTIFICATION</scope>
</reference>